<evidence type="ECO:0000313" key="4">
    <source>
        <dbReference type="EMBL" id="GHI58341.1"/>
    </source>
</evidence>
<dbReference type="EMBL" id="BNEA01000021">
    <property type="protein sequence ID" value="GHI58341.1"/>
    <property type="molecule type" value="Genomic_DNA"/>
</dbReference>
<reference evidence="5" key="2">
    <citation type="submission" date="2023-07" db="EMBL/GenBank/DDBJ databases">
        <title>Whole genome shotgun sequence of Streptomyces achromogenes subsp. rubradiris NBRC 14000.</title>
        <authorList>
            <person name="Komaki H."/>
            <person name="Tamura T."/>
        </authorList>
    </citation>
    <scope>NUCLEOTIDE SEQUENCE [LARGE SCALE GENOMIC DNA]</scope>
    <source>
        <strain evidence="3 5">NBRC 14000</strain>
    </source>
</reference>
<proteinExistence type="predicted"/>
<sequence length="243" mass="26409">MTAGMQATDIVRGGRHAMARSAPRRAGLPLIDAGGGGQNAAGVAVAGPVPARARAGHKGQILTTRVGLRLPAALPFETWQAAGRKLFQTADSFAWCLGDWLVYGQDKYGDRYRQAVEAAGLDYQTLRNYAWVARKFDVSRRHPQLSFQHHAEVAALRPGDQDVWLARAHDNGWSKTELRRRVRAHRGSAERRGLARLPLVQVESEALTRWQAAAELAGKPFADWVTSALDVAACGTAKHCDAG</sequence>
<evidence type="ECO:0000313" key="3">
    <source>
        <dbReference type="EMBL" id="GHI58184.1"/>
    </source>
</evidence>
<comment type="caution">
    <text evidence="1">The sequence shown here is derived from an EMBL/GenBank/DDBJ whole genome shotgun (WGS) entry which is preliminary data.</text>
</comment>
<gene>
    <name evidence="1" type="ORF">Srubr_27570</name>
    <name evidence="2" type="ORF">Srubr_27650</name>
    <name evidence="3" type="ORF">Srubr_80300</name>
    <name evidence="4" type="ORF">Srubr_81870</name>
</gene>
<protein>
    <recommendedName>
        <fullName evidence="6">LmbU</fullName>
    </recommendedName>
</protein>
<evidence type="ECO:0008006" key="6">
    <source>
        <dbReference type="Google" id="ProtNLM"/>
    </source>
</evidence>
<accession>A0ABQ3RAN6</accession>
<reference evidence="1" key="1">
    <citation type="submission" date="2020-09" db="EMBL/GenBank/DDBJ databases">
        <title>Whole genome shotgun sequence of Streptomyces achromogenes subsp. rubradiris NBRC 14000.</title>
        <authorList>
            <person name="Komaki H."/>
            <person name="Tamura T."/>
        </authorList>
    </citation>
    <scope>NUCLEOTIDE SEQUENCE</scope>
    <source>
        <strain evidence="1 5">NBRC 14000</strain>
    </source>
</reference>
<dbReference type="Proteomes" id="UP000646738">
    <property type="component" value="Unassembled WGS sequence"/>
</dbReference>
<evidence type="ECO:0000313" key="5">
    <source>
        <dbReference type="Proteomes" id="UP000646738"/>
    </source>
</evidence>
<name>A0ABQ3RAN6_STRRR</name>
<dbReference type="EMBL" id="BNEA01000018">
    <property type="protein sequence ID" value="GHI58184.1"/>
    <property type="molecule type" value="Genomic_DNA"/>
</dbReference>
<organism evidence="1 5">
    <name type="scientific">Streptomyces rubradiris</name>
    <name type="common">Streptomyces achromogenes subsp. rubradiris</name>
    <dbReference type="NCBI Taxonomy" id="285531"/>
    <lineage>
        <taxon>Bacteria</taxon>
        <taxon>Bacillati</taxon>
        <taxon>Actinomycetota</taxon>
        <taxon>Actinomycetes</taxon>
        <taxon>Kitasatosporales</taxon>
        <taxon>Streptomycetaceae</taxon>
        <taxon>Streptomyces</taxon>
    </lineage>
</organism>
<evidence type="ECO:0000313" key="2">
    <source>
        <dbReference type="EMBL" id="GHI52919.1"/>
    </source>
</evidence>
<dbReference type="NCBIfam" id="NF038070">
    <property type="entry name" value="LmbU_fam_TF"/>
    <property type="match status" value="1"/>
</dbReference>
<dbReference type="EMBL" id="BNEA01000014">
    <property type="protein sequence ID" value="GHI52911.1"/>
    <property type="molecule type" value="Genomic_DNA"/>
</dbReference>
<dbReference type="InterPro" id="IPR049735">
    <property type="entry name" value="NovE/LmbU-like"/>
</dbReference>
<evidence type="ECO:0000313" key="1">
    <source>
        <dbReference type="EMBL" id="GHI52911.1"/>
    </source>
</evidence>
<keyword evidence="5" id="KW-1185">Reference proteome</keyword>
<dbReference type="EMBL" id="BNEA01000015">
    <property type="protein sequence ID" value="GHI52919.1"/>
    <property type="molecule type" value="Genomic_DNA"/>
</dbReference>